<dbReference type="VEuPathDB" id="FungiDB:SPRG_04219"/>
<dbReference type="InterPro" id="IPR007918">
    <property type="entry name" value="MDM35_apoptosis"/>
</dbReference>
<dbReference type="GO" id="GO:0045332">
    <property type="term" value="P:phospholipid translocation"/>
    <property type="evidence" value="ECO:0007669"/>
    <property type="project" value="TreeGrafter"/>
</dbReference>
<evidence type="ECO:0000313" key="3">
    <source>
        <dbReference type="EMBL" id="KDO31032.1"/>
    </source>
</evidence>
<dbReference type="PANTHER" id="PTHR46403:SF1">
    <property type="entry name" value="TP53-REGULATED INHIBITOR OF APOPTOSIS 1"/>
    <property type="match status" value="1"/>
</dbReference>
<accession>A0A067CW49</accession>
<keyword evidence="2" id="KW-1015">Disulfide bond</keyword>
<protein>
    <recommendedName>
        <fullName evidence="5">Mitochondrial distribution and morphology protein 35</fullName>
    </recommendedName>
</protein>
<dbReference type="Proteomes" id="UP000030745">
    <property type="component" value="Unassembled WGS sequence"/>
</dbReference>
<dbReference type="OrthoDB" id="19091at2759"/>
<organism evidence="3 4">
    <name type="scientific">Saprolegnia parasitica (strain CBS 223.65)</name>
    <dbReference type="NCBI Taxonomy" id="695850"/>
    <lineage>
        <taxon>Eukaryota</taxon>
        <taxon>Sar</taxon>
        <taxon>Stramenopiles</taxon>
        <taxon>Oomycota</taxon>
        <taxon>Saprolegniomycetes</taxon>
        <taxon>Saprolegniales</taxon>
        <taxon>Saprolegniaceae</taxon>
        <taxon>Saprolegnia</taxon>
    </lineage>
</organism>
<name>A0A067CW49_SAPPC</name>
<dbReference type="GO" id="GO:0005829">
    <property type="term" value="C:cytosol"/>
    <property type="evidence" value="ECO:0007669"/>
    <property type="project" value="TreeGrafter"/>
</dbReference>
<dbReference type="Pfam" id="PF05254">
    <property type="entry name" value="UPF0203"/>
    <property type="match status" value="1"/>
</dbReference>
<dbReference type="OMA" id="KEYSACM"/>
<dbReference type="KEGG" id="spar:SPRG_04219"/>
<comment type="similarity">
    <text evidence="1">Belongs to the TRIAP1/MDM35 family.</text>
</comment>
<dbReference type="GO" id="GO:1990050">
    <property type="term" value="F:phosphatidic acid transfer activity"/>
    <property type="evidence" value="ECO:0007669"/>
    <property type="project" value="TreeGrafter"/>
</dbReference>
<proteinExistence type="inferred from homology"/>
<evidence type="ECO:0000313" key="4">
    <source>
        <dbReference type="Proteomes" id="UP000030745"/>
    </source>
</evidence>
<dbReference type="AlphaFoldDB" id="A0A067CW49"/>
<dbReference type="RefSeq" id="XP_012198209.1">
    <property type="nucleotide sequence ID" value="XM_012342819.1"/>
</dbReference>
<evidence type="ECO:0000256" key="2">
    <source>
        <dbReference type="ARBA" id="ARBA00023157"/>
    </source>
</evidence>
<dbReference type="PANTHER" id="PTHR46403">
    <property type="entry name" value="TP53-REGULATED INHIBITOR OF APOPTOSIS 1"/>
    <property type="match status" value="1"/>
</dbReference>
<dbReference type="GO" id="GO:0005758">
    <property type="term" value="C:mitochondrial intermembrane space"/>
    <property type="evidence" value="ECO:0007669"/>
    <property type="project" value="TreeGrafter"/>
</dbReference>
<dbReference type="GeneID" id="24126679"/>
<reference evidence="3 4" key="1">
    <citation type="journal article" date="2013" name="PLoS Genet.">
        <title>Distinctive expansion of potential virulence genes in the genome of the oomycete fish pathogen Saprolegnia parasitica.</title>
        <authorList>
            <person name="Jiang R.H."/>
            <person name="de Bruijn I."/>
            <person name="Haas B.J."/>
            <person name="Belmonte R."/>
            <person name="Lobach L."/>
            <person name="Christie J."/>
            <person name="van den Ackerveken G."/>
            <person name="Bottin A."/>
            <person name="Bulone V."/>
            <person name="Diaz-Moreno S.M."/>
            <person name="Dumas B."/>
            <person name="Fan L."/>
            <person name="Gaulin E."/>
            <person name="Govers F."/>
            <person name="Grenville-Briggs L.J."/>
            <person name="Horner N.R."/>
            <person name="Levin J.Z."/>
            <person name="Mammella M."/>
            <person name="Meijer H.J."/>
            <person name="Morris P."/>
            <person name="Nusbaum C."/>
            <person name="Oome S."/>
            <person name="Phillips A.J."/>
            <person name="van Rooyen D."/>
            <person name="Rzeszutek E."/>
            <person name="Saraiva M."/>
            <person name="Secombes C.J."/>
            <person name="Seidl M.F."/>
            <person name="Snel B."/>
            <person name="Stassen J.H."/>
            <person name="Sykes S."/>
            <person name="Tripathy S."/>
            <person name="van den Berg H."/>
            <person name="Vega-Arreguin J.C."/>
            <person name="Wawra S."/>
            <person name="Young S.K."/>
            <person name="Zeng Q."/>
            <person name="Dieguez-Uribeondo J."/>
            <person name="Russ C."/>
            <person name="Tyler B.M."/>
            <person name="van West P."/>
        </authorList>
    </citation>
    <scope>NUCLEOTIDE SEQUENCE [LARGE SCALE GENOMIC DNA]</scope>
    <source>
        <strain evidence="3 4">CBS 223.65</strain>
    </source>
</reference>
<evidence type="ECO:0000256" key="1">
    <source>
        <dbReference type="ARBA" id="ARBA00006196"/>
    </source>
</evidence>
<gene>
    <name evidence="3" type="ORF">SPRG_04219</name>
</gene>
<dbReference type="GO" id="GO:0005634">
    <property type="term" value="C:nucleus"/>
    <property type="evidence" value="ECO:0007669"/>
    <property type="project" value="TreeGrafter"/>
</dbReference>
<evidence type="ECO:0008006" key="5">
    <source>
        <dbReference type="Google" id="ProtNLM"/>
    </source>
</evidence>
<sequence length="97" mass="11006">MDGAKDEAAPVDCLQKKAIYDHCFDLWYKDIFLKNKSKGKLGCQELYKEYSACMMDELKADLPLVQSIRAEMNPEHTAQWIGKDLPNPNAKATPEKA</sequence>
<keyword evidence="4" id="KW-1185">Reference proteome</keyword>
<dbReference type="EMBL" id="KK583199">
    <property type="protein sequence ID" value="KDO31032.1"/>
    <property type="molecule type" value="Genomic_DNA"/>
</dbReference>